<gene>
    <name evidence="1" type="ORF">K227x_14150</name>
</gene>
<reference evidence="1 2" key="1">
    <citation type="submission" date="2019-02" db="EMBL/GenBank/DDBJ databases">
        <title>Deep-cultivation of Planctomycetes and their phenomic and genomic characterization uncovers novel biology.</title>
        <authorList>
            <person name="Wiegand S."/>
            <person name="Jogler M."/>
            <person name="Boedeker C."/>
            <person name="Pinto D."/>
            <person name="Vollmers J."/>
            <person name="Rivas-Marin E."/>
            <person name="Kohn T."/>
            <person name="Peeters S.H."/>
            <person name="Heuer A."/>
            <person name="Rast P."/>
            <person name="Oberbeckmann S."/>
            <person name="Bunk B."/>
            <person name="Jeske O."/>
            <person name="Meyerdierks A."/>
            <person name="Storesund J.E."/>
            <person name="Kallscheuer N."/>
            <person name="Luecker S."/>
            <person name="Lage O.M."/>
            <person name="Pohl T."/>
            <person name="Merkel B.J."/>
            <person name="Hornburger P."/>
            <person name="Mueller R.-W."/>
            <person name="Bruemmer F."/>
            <person name="Labrenz M."/>
            <person name="Spormann A.M."/>
            <person name="Op den Camp H."/>
            <person name="Overmann J."/>
            <person name="Amann R."/>
            <person name="Jetten M.S.M."/>
            <person name="Mascher T."/>
            <person name="Medema M.H."/>
            <person name="Devos D.P."/>
            <person name="Kaster A.-K."/>
            <person name="Ovreas L."/>
            <person name="Rohde M."/>
            <person name="Galperin M.Y."/>
            <person name="Jogler C."/>
        </authorList>
    </citation>
    <scope>NUCLEOTIDE SEQUENCE [LARGE SCALE GENOMIC DNA]</scope>
    <source>
        <strain evidence="1 2">K22_7</strain>
    </source>
</reference>
<keyword evidence="2" id="KW-1185">Reference proteome</keyword>
<dbReference type="AlphaFoldDB" id="A0A517N7B4"/>
<accession>A0A517N7B4</accession>
<protein>
    <submittedName>
        <fullName evidence="1">Uncharacterized protein</fullName>
    </submittedName>
</protein>
<organism evidence="1 2">
    <name type="scientific">Rubripirellula lacrimiformis</name>
    <dbReference type="NCBI Taxonomy" id="1930273"/>
    <lineage>
        <taxon>Bacteria</taxon>
        <taxon>Pseudomonadati</taxon>
        <taxon>Planctomycetota</taxon>
        <taxon>Planctomycetia</taxon>
        <taxon>Pirellulales</taxon>
        <taxon>Pirellulaceae</taxon>
        <taxon>Rubripirellula</taxon>
    </lineage>
</organism>
<dbReference type="KEGG" id="rlc:K227x_14150"/>
<evidence type="ECO:0000313" key="1">
    <source>
        <dbReference type="EMBL" id="QDT03036.1"/>
    </source>
</evidence>
<sequence length="361" mass="39642">MRLAFELYLRPTARLPVMSHPFPSTPLPGHWRCVVGLGWMLALIVQSPGVIAGDSFGEMRFDQLIDSGEGTQTSYQDAQSSIPVGQYAIEPEIFQADTRQPDTFQAATPLSWTVSGQFLTLDRNDSLNLAWAGGQNRSTKVQSGMNSGVRVALERRVGSPSADGGSLVSWSFLATEGDDAFGVRSDEMMASSELYSFAGHAGVFERTLDGDISAAFGIRYLQMMDRYDVRYSSGFVYNDFTATENHVLVAEGKYGGQWQWNPWLSFDAGLAGGVGGAYSRREGFWSHGPAARYDVSETGFVITSEFAANVRLDFRPRTSFQFGFYGLTISDIATARRSYAKPGDTESARYAGLSFGLRHQF</sequence>
<dbReference type="Proteomes" id="UP000318538">
    <property type="component" value="Chromosome"/>
</dbReference>
<proteinExistence type="predicted"/>
<dbReference type="EMBL" id="CP036525">
    <property type="protein sequence ID" value="QDT03036.1"/>
    <property type="molecule type" value="Genomic_DNA"/>
</dbReference>
<evidence type="ECO:0000313" key="2">
    <source>
        <dbReference type="Proteomes" id="UP000318538"/>
    </source>
</evidence>
<name>A0A517N7B4_9BACT</name>